<feature type="region of interest" description="Disordered" evidence="1">
    <location>
        <begin position="829"/>
        <end position="858"/>
    </location>
</feature>
<sequence>MSEVSEALMQEFRQAVYERLNSPQATEASPREAIERRAKAYQAWLNSQPSEEEAAAVPTALVRHWVAADLSSWRSIDAKDTAEAATTVYQNIFAYDTYAELLKELDEAFHSEIISRLGGHEAFGNGFGRGNPDLDQETVDQDPKIQISELLKEITYKERRDGSVLYSLHDRPIFIDHGQQILMVAEAKDDEMAILAGLYMAKQKFGGSIELTGSEEFKRRAIAVLIKHEVPVELNNPSQEAIRRELLGLPPIAAVPDKAAAQSETPKPTEASTAEKVATSSEETASPAEPAANDPTPVNAREGVIVDFGPAPYLFDKKQSKSFYVKLRNSDGDERVTWGVDLARVFRENEIAAGDTVTLNNLGRKQVTVEVPVRGSDGRVERYEEKTVHRNEWEAVLIAKAEREQAPPVEPLAAESLTVAGRDARFVESIGLPTGDINDYPDLLPYRAEDHAMAVMWEHDSSPEGLRTIESCMVEAKYRAAFQAKLDSELGKLNTHFRGQMEASEGYAIARELLADADKQYGPLPEPGSNEFDRMYQLENCWDPDEVIEAIEQIDAAYLASLKNHQGTDLPPRSSTDSIPTEVLESFTLDSYSQYPYDQDTTPSARWELLSSEAAKHGYTAKIGLVNESERVDGVTYSIAYFDREGQPTGIHTELCGTGKPESAPATFLNGQRIPQPMINDPGADIAVLAGAISEYEKSRTLDRTGEAPQAADEVELRDLATAAVEHRHFQATEGVPFGDSDLQQAENLVPVNAAAWWRDQSEAINTWSKSLEELEHDLAALGPEPATDQYYWFDKTGRPVPAPVNEYDWIMAKAFIKDEHTPETQIEGFGAGLQGRSSNSGVPGDISSASTSDSTTSQEVGMANADSNAGQKLILRGVTKLDNDQYDTTVLLYQGSGDYLQGYVKVNGEKHQVLAFINERNPDPGTGEIKPNFITLSQPNNDGSDQKWTQIGFGNAVNRRGDGKAVYFDEVLFNVDNQIIKAKVTKHVDEEMHRKLGFLEQRKEREKSVASPKPEALTEPVKQQPSPAQPTVKSRARA</sequence>
<gene>
    <name evidence="3" type="ORF">V9385_26670</name>
</gene>
<dbReference type="Pfam" id="PF18821">
    <property type="entry name" value="LPD7"/>
    <property type="match status" value="1"/>
</dbReference>
<organism evidence="3 4">
    <name type="scientific">Pseudomonas juntendi</name>
    <dbReference type="NCBI Taxonomy" id="2666183"/>
    <lineage>
        <taxon>Bacteria</taxon>
        <taxon>Pseudomonadati</taxon>
        <taxon>Pseudomonadota</taxon>
        <taxon>Gammaproteobacteria</taxon>
        <taxon>Pseudomonadales</taxon>
        <taxon>Pseudomonadaceae</taxon>
        <taxon>Pseudomonas</taxon>
    </lineage>
</organism>
<keyword evidence="3" id="KW-0614">Plasmid</keyword>
<evidence type="ECO:0000256" key="1">
    <source>
        <dbReference type="SAM" id="MobiDB-lite"/>
    </source>
</evidence>
<protein>
    <submittedName>
        <fullName evidence="3">LPD7 domain-containing protein</fullName>
    </submittedName>
</protein>
<accession>A0ABZ2JNU3</accession>
<reference evidence="3 4" key="1">
    <citation type="submission" date="2024-03" db="EMBL/GenBank/DDBJ databases">
        <title>Pseudomonas juntendi.</title>
        <authorList>
            <person name="Liu Y."/>
        </authorList>
    </citation>
    <scope>NUCLEOTIDE SEQUENCE [LARGE SCALE GENOMIC DNA]</scope>
    <source>
        <strain evidence="3 4">L4046hy</strain>
        <plasmid evidence="3 4">pL4046hy</plasmid>
    </source>
</reference>
<feature type="compositionally biased region" description="Low complexity" evidence="1">
    <location>
        <begin position="848"/>
        <end position="858"/>
    </location>
</feature>
<dbReference type="RefSeq" id="WP_134630333.1">
    <property type="nucleotide sequence ID" value="NZ_CP146692.1"/>
</dbReference>
<feature type="compositionally biased region" description="Polar residues" evidence="1">
    <location>
        <begin position="1022"/>
        <end position="1033"/>
    </location>
</feature>
<feature type="region of interest" description="Disordered" evidence="1">
    <location>
        <begin position="1000"/>
        <end position="1039"/>
    </location>
</feature>
<dbReference type="InterPro" id="IPR040677">
    <property type="entry name" value="LPD7"/>
</dbReference>
<evidence type="ECO:0000259" key="2">
    <source>
        <dbReference type="Pfam" id="PF18821"/>
    </source>
</evidence>
<feature type="domain" description="Large polyvalent protein-associated" evidence="2">
    <location>
        <begin position="154"/>
        <end position="246"/>
    </location>
</feature>
<proteinExistence type="predicted"/>
<evidence type="ECO:0000313" key="4">
    <source>
        <dbReference type="Proteomes" id="UP001375228"/>
    </source>
</evidence>
<keyword evidence="4" id="KW-1185">Reference proteome</keyword>
<feature type="compositionally biased region" description="Low complexity" evidence="1">
    <location>
        <begin position="278"/>
        <end position="292"/>
    </location>
</feature>
<feature type="region of interest" description="Disordered" evidence="1">
    <location>
        <begin position="257"/>
        <end position="299"/>
    </location>
</feature>
<geneLocation type="plasmid" evidence="3 4">
    <name>pL4046hy</name>
</geneLocation>
<evidence type="ECO:0000313" key="3">
    <source>
        <dbReference type="EMBL" id="WWY23629.1"/>
    </source>
</evidence>
<dbReference type="EMBL" id="CP146692">
    <property type="protein sequence ID" value="WWY23629.1"/>
    <property type="molecule type" value="Genomic_DNA"/>
</dbReference>
<name>A0ABZ2JNU3_9PSED</name>
<feature type="compositionally biased region" description="Polar residues" evidence="1">
    <location>
        <begin position="262"/>
        <end position="272"/>
    </location>
</feature>
<dbReference type="Proteomes" id="UP001375228">
    <property type="component" value="Plasmid pL4046hy"/>
</dbReference>